<keyword evidence="3" id="KW-1185">Reference proteome</keyword>
<evidence type="ECO:0000256" key="1">
    <source>
        <dbReference type="SAM" id="MobiDB-lite"/>
    </source>
</evidence>
<evidence type="ECO:0000313" key="2">
    <source>
        <dbReference type="EMBL" id="MPC74042.1"/>
    </source>
</evidence>
<evidence type="ECO:0000313" key="3">
    <source>
        <dbReference type="Proteomes" id="UP000324222"/>
    </source>
</evidence>
<accession>A0A5B7HRU7</accession>
<dbReference type="AlphaFoldDB" id="A0A5B7HRU7"/>
<feature type="region of interest" description="Disordered" evidence="1">
    <location>
        <begin position="49"/>
        <end position="68"/>
    </location>
</feature>
<reference evidence="2 3" key="1">
    <citation type="submission" date="2019-05" db="EMBL/GenBank/DDBJ databases">
        <title>Another draft genome of Portunus trituberculatus and its Hox gene families provides insights of decapod evolution.</title>
        <authorList>
            <person name="Jeong J.-H."/>
            <person name="Song I."/>
            <person name="Kim S."/>
            <person name="Choi T."/>
            <person name="Kim D."/>
            <person name="Ryu S."/>
            <person name="Kim W."/>
        </authorList>
    </citation>
    <scope>NUCLEOTIDE SEQUENCE [LARGE SCALE GENOMIC DNA]</scope>
    <source>
        <tissue evidence="2">Muscle</tissue>
    </source>
</reference>
<feature type="compositionally biased region" description="Polar residues" evidence="1">
    <location>
        <begin position="58"/>
        <end position="68"/>
    </location>
</feature>
<dbReference type="Proteomes" id="UP000324222">
    <property type="component" value="Unassembled WGS sequence"/>
</dbReference>
<sequence>MSASHCKPISSDKFPENKTSLVVNSVLSDRQANQQDNLQTTAAAAAAAAAGSAHTGKTPVTTHTHPYW</sequence>
<comment type="caution">
    <text evidence="2">The sequence shown here is derived from an EMBL/GenBank/DDBJ whole genome shotgun (WGS) entry which is preliminary data.</text>
</comment>
<organism evidence="2 3">
    <name type="scientific">Portunus trituberculatus</name>
    <name type="common">Swimming crab</name>
    <name type="synonym">Neptunus trituberculatus</name>
    <dbReference type="NCBI Taxonomy" id="210409"/>
    <lineage>
        <taxon>Eukaryota</taxon>
        <taxon>Metazoa</taxon>
        <taxon>Ecdysozoa</taxon>
        <taxon>Arthropoda</taxon>
        <taxon>Crustacea</taxon>
        <taxon>Multicrustacea</taxon>
        <taxon>Malacostraca</taxon>
        <taxon>Eumalacostraca</taxon>
        <taxon>Eucarida</taxon>
        <taxon>Decapoda</taxon>
        <taxon>Pleocyemata</taxon>
        <taxon>Brachyura</taxon>
        <taxon>Eubrachyura</taxon>
        <taxon>Portunoidea</taxon>
        <taxon>Portunidae</taxon>
        <taxon>Portuninae</taxon>
        <taxon>Portunus</taxon>
    </lineage>
</organism>
<proteinExistence type="predicted"/>
<protein>
    <submittedName>
        <fullName evidence="2">Uncharacterized protein</fullName>
    </submittedName>
</protein>
<dbReference type="EMBL" id="VSRR010038107">
    <property type="protein sequence ID" value="MPC74042.1"/>
    <property type="molecule type" value="Genomic_DNA"/>
</dbReference>
<name>A0A5B7HRU7_PORTR</name>
<gene>
    <name evidence="2" type="ORF">E2C01_068387</name>
</gene>